<dbReference type="EMBL" id="JABEXW010000236">
    <property type="protein sequence ID" value="KAF4967436.1"/>
    <property type="molecule type" value="Genomic_DNA"/>
</dbReference>
<name>A0A8H4U0D4_9HYPO</name>
<gene>
    <name evidence="1" type="ORF">FSARC_5009</name>
</gene>
<evidence type="ECO:0000313" key="1">
    <source>
        <dbReference type="EMBL" id="KAF4967436.1"/>
    </source>
</evidence>
<keyword evidence="2" id="KW-1185">Reference proteome</keyword>
<accession>A0A8H4U0D4</accession>
<organism evidence="1 2">
    <name type="scientific">Fusarium sarcochroum</name>
    <dbReference type="NCBI Taxonomy" id="1208366"/>
    <lineage>
        <taxon>Eukaryota</taxon>
        <taxon>Fungi</taxon>
        <taxon>Dikarya</taxon>
        <taxon>Ascomycota</taxon>
        <taxon>Pezizomycotina</taxon>
        <taxon>Sordariomycetes</taxon>
        <taxon>Hypocreomycetidae</taxon>
        <taxon>Hypocreales</taxon>
        <taxon>Nectriaceae</taxon>
        <taxon>Fusarium</taxon>
        <taxon>Fusarium lateritium species complex</taxon>
    </lineage>
</organism>
<dbReference type="AlphaFoldDB" id="A0A8H4U0D4"/>
<reference evidence="1" key="1">
    <citation type="journal article" date="2020" name="BMC Genomics">
        <title>Correction to: Identification and distribution of gene clusters required for synthesis of sphingolipid metabolism inhibitors in diverse species of the filamentous fungus Fusarium.</title>
        <authorList>
            <person name="Kim H.S."/>
            <person name="Lohmar J.M."/>
            <person name="Busman M."/>
            <person name="Brown D.W."/>
            <person name="Naumann T.A."/>
            <person name="Divon H.H."/>
            <person name="Lysoe E."/>
            <person name="Uhlig S."/>
            <person name="Proctor R.H."/>
        </authorList>
    </citation>
    <scope>NUCLEOTIDE SEQUENCE</scope>
    <source>
        <strain evidence="1">NRRL 20472</strain>
    </source>
</reference>
<protein>
    <submittedName>
        <fullName evidence="1">Uncharacterized protein</fullName>
    </submittedName>
</protein>
<sequence length="339" mass="39561">MARRVKFARKARALIPRHLEYKDHAGRPYTLVSAGGTGPHTTIAKLSIQLYCLGRPKFTPQEIGLSLLNSDAVQGWGNACNYWPRVDVHTGFGSVEECVEHHRREKAFRRRAVQQMRQDAVAGLSEEDAMEKLNTEVQGKEPLPHIVPSWCESARFCEDKWWENRYRSWIFVIPEDRFSWEDIIEKGLLQVQFDLDVSPGMLTEEEEEFEESTLGKHGWVLVYRSGVDKYEPVEIIQLCAREESNKEQYDQDPVEKTPGCHTTLRQAWINATGQLRDCTYRIEFCESCIENEPHEWCETERDEHYFDDDGQCIACRRVEEYRRRSRRVAAQGPRKKYTA</sequence>
<evidence type="ECO:0000313" key="2">
    <source>
        <dbReference type="Proteomes" id="UP000622797"/>
    </source>
</evidence>
<dbReference type="Proteomes" id="UP000622797">
    <property type="component" value="Unassembled WGS sequence"/>
</dbReference>
<dbReference type="OrthoDB" id="3832628at2759"/>
<reference evidence="1" key="2">
    <citation type="submission" date="2020-05" db="EMBL/GenBank/DDBJ databases">
        <authorList>
            <person name="Kim H.-S."/>
            <person name="Proctor R.H."/>
            <person name="Brown D.W."/>
        </authorList>
    </citation>
    <scope>NUCLEOTIDE SEQUENCE</scope>
    <source>
        <strain evidence="1">NRRL 20472</strain>
    </source>
</reference>
<comment type="caution">
    <text evidence="1">The sequence shown here is derived from an EMBL/GenBank/DDBJ whole genome shotgun (WGS) entry which is preliminary data.</text>
</comment>
<proteinExistence type="predicted"/>